<evidence type="ECO:0000313" key="1">
    <source>
        <dbReference type="EMBL" id="MBB4924083.1"/>
    </source>
</evidence>
<keyword evidence="2" id="KW-1185">Reference proteome</keyword>
<dbReference type="AlphaFoldDB" id="A0A7W7R2N1"/>
<organism evidence="1 2">
    <name type="scientific">Kitasatospora kifunensis</name>
    <name type="common">Streptomyces kifunensis</name>
    <dbReference type="NCBI Taxonomy" id="58351"/>
    <lineage>
        <taxon>Bacteria</taxon>
        <taxon>Bacillati</taxon>
        <taxon>Actinomycetota</taxon>
        <taxon>Actinomycetes</taxon>
        <taxon>Kitasatosporales</taxon>
        <taxon>Streptomycetaceae</taxon>
        <taxon>Kitasatospora</taxon>
    </lineage>
</organism>
<accession>A0A7W7R2N1</accession>
<dbReference type="EMBL" id="JACHJV010000001">
    <property type="protein sequence ID" value="MBB4924083.1"/>
    <property type="molecule type" value="Genomic_DNA"/>
</dbReference>
<dbReference type="Proteomes" id="UP000540506">
    <property type="component" value="Unassembled WGS sequence"/>
</dbReference>
<dbReference type="InterPro" id="IPR026334">
    <property type="entry name" value="FxSxx-COOH"/>
</dbReference>
<comment type="caution">
    <text evidence="1">The sequence shown here is derived from an EMBL/GenBank/DDBJ whole genome shotgun (WGS) entry which is preliminary data.</text>
</comment>
<sequence length="58" mass="5814">MAAVLDITPVDELTQPAARVPLDTLSALGADELTAALHRALPGADSGQVAVAAFNSSI</sequence>
<name>A0A7W7R2N1_KITKI</name>
<proteinExistence type="predicted"/>
<dbReference type="RefSeq" id="WP_184936088.1">
    <property type="nucleotide sequence ID" value="NZ_JACHJV010000001.1"/>
</dbReference>
<evidence type="ECO:0000313" key="2">
    <source>
        <dbReference type="Proteomes" id="UP000540506"/>
    </source>
</evidence>
<dbReference type="NCBIfam" id="TIGR04268">
    <property type="entry name" value="FxSxx-COOH"/>
    <property type="match status" value="1"/>
</dbReference>
<protein>
    <submittedName>
        <fullName evidence="1">FXSXX-COOH protein</fullName>
    </submittedName>
</protein>
<gene>
    <name evidence="1" type="ORF">FHR34_003076</name>
</gene>
<reference evidence="1 2" key="1">
    <citation type="submission" date="2020-08" db="EMBL/GenBank/DDBJ databases">
        <title>Sequencing the genomes of 1000 actinobacteria strains.</title>
        <authorList>
            <person name="Klenk H.-P."/>
        </authorList>
    </citation>
    <scope>NUCLEOTIDE SEQUENCE [LARGE SCALE GENOMIC DNA]</scope>
    <source>
        <strain evidence="1 2">DSM 41654</strain>
    </source>
</reference>